<sequence length="62" mass="6889">MISSLTPPLVLTLLLLAVLPAFGIFDCCRRHTDKKFKVSQVGMFVDYYHQDSSGVCDIDAIV</sequence>
<keyword evidence="3" id="KW-1185">Reference proteome</keyword>
<evidence type="ECO:0000313" key="2">
    <source>
        <dbReference type="EMBL" id="KAG9463533.1"/>
    </source>
</evidence>
<dbReference type="EMBL" id="WNTK01006541">
    <property type="protein sequence ID" value="KAG9463533.1"/>
    <property type="molecule type" value="Genomic_DNA"/>
</dbReference>
<dbReference type="AlphaFoldDB" id="A0A8J6BIU0"/>
<keyword evidence="1" id="KW-0732">Signal</keyword>
<accession>A0A8J6BIU0</accession>
<organism evidence="2 3">
    <name type="scientific">Eleutherodactylus coqui</name>
    <name type="common">Puerto Rican coqui</name>
    <dbReference type="NCBI Taxonomy" id="57060"/>
    <lineage>
        <taxon>Eukaryota</taxon>
        <taxon>Metazoa</taxon>
        <taxon>Chordata</taxon>
        <taxon>Craniata</taxon>
        <taxon>Vertebrata</taxon>
        <taxon>Euteleostomi</taxon>
        <taxon>Amphibia</taxon>
        <taxon>Batrachia</taxon>
        <taxon>Anura</taxon>
        <taxon>Neobatrachia</taxon>
        <taxon>Hyloidea</taxon>
        <taxon>Eleutherodactylidae</taxon>
        <taxon>Eleutherodactylinae</taxon>
        <taxon>Eleutherodactylus</taxon>
        <taxon>Eleutherodactylus</taxon>
    </lineage>
</organism>
<protein>
    <submittedName>
        <fullName evidence="2">Uncharacterized protein</fullName>
    </submittedName>
</protein>
<evidence type="ECO:0000313" key="3">
    <source>
        <dbReference type="Proteomes" id="UP000770717"/>
    </source>
</evidence>
<feature type="signal peptide" evidence="1">
    <location>
        <begin position="1"/>
        <end position="23"/>
    </location>
</feature>
<gene>
    <name evidence="2" type="ORF">GDO78_021551</name>
</gene>
<comment type="caution">
    <text evidence="2">The sequence shown here is derived from an EMBL/GenBank/DDBJ whole genome shotgun (WGS) entry which is preliminary data.</text>
</comment>
<evidence type="ECO:0000256" key="1">
    <source>
        <dbReference type="SAM" id="SignalP"/>
    </source>
</evidence>
<feature type="chain" id="PRO_5035307894" evidence="1">
    <location>
        <begin position="24"/>
        <end position="62"/>
    </location>
</feature>
<name>A0A8J6BIU0_ELECQ</name>
<proteinExistence type="predicted"/>
<reference evidence="2" key="1">
    <citation type="thesis" date="2020" institute="ProQuest LLC" country="789 East Eisenhower Parkway, Ann Arbor, MI, USA">
        <title>Comparative Genomics and Chromosome Evolution.</title>
        <authorList>
            <person name="Mudd A.B."/>
        </authorList>
    </citation>
    <scope>NUCLEOTIDE SEQUENCE</scope>
    <source>
        <strain evidence="2">HN-11 Male</strain>
        <tissue evidence="2">Kidney and liver</tissue>
    </source>
</reference>
<dbReference type="Proteomes" id="UP000770717">
    <property type="component" value="Unassembled WGS sequence"/>
</dbReference>